<evidence type="ECO:0000256" key="8">
    <source>
        <dbReference type="ARBA" id="ARBA00022833"/>
    </source>
</evidence>
<comment type="subcellular location">
    <subcellularLocation>
        <location evidence="16 17">Host cytoplasm</location>
    </subcellularLocation>
    <subcellularLocation>
        <location evidence="16 17">Host nucleus</location>
    </subcellularLocation>
</comment>
<dbReference type="Gene3D" id="3.30.240.40">
    <property type="entry name" value="E6 early regulatory protein"/>
    <property type="match status" value="2"/>
</dbReference>
<evidence type="ECO:0000256" key="2">
    <source>
        <dbReference type="ARBA" id="ARBA00022518"/>
    </source>
</evidence>
<dbReference type="GO" id="GO:0003677">
    <property type="term" value="F:DNA binding"/>
    <property type="evidence" value="ECO:0007669"/>
    <property type="project" value="UniProtKB-UniRule"/>
</dbReference>
<evidence type="ECO:0000313" key="19">
    <source>
        <dbReference type="Proteomes" id="UP000164175"/>
    </source>
</evidence>
<evidence type="ECO:0000256" key="10">
    <source>
        <dbReference type="ARBA" id="ARBA00023125"/>
    </source>
</evidence>
<gene>
    <name evidence="16 18" type="primary">E6</name>
</gene>
<evidence type="ECO:0000256" key="17">
    <source>
        <dbReference type="RuleBase" id="RU363123"/>
    </source>
</evidence>
<dbReference type="Proteomes" id="UP000164175">
    <property type="component" value="Genome"/>
</dbReference>
<keyword evidence="13 16" id="KW-1035">Host cytoplasm</keyword>
<evidence type="ECO:0000256" key="13">
    <source>
        <dbReference type="ARBA" id="ARBA00023200"/>
    </source>
</evidence>
<dbReference type="GO" id="GO:0006351">
    <property type="term" value="P:DNA-templated transcription"/>
    <property type="evidence" value="ECO:0007669"/>
    <property type="project" value="UniProtKB-UniRule"/>
</dbReference>
<keyword evidence="3 16" id="KW-1048">Host nucleus</keyword>
<protein>
    <recommendedName>
        <fullName evidence="16 17">Protein E6</fullName>
    </recommendedName>
</protein>
<dbReference type="GO" id="GO:0052170">
    <property type="term" value="P:symbiont-mediated suppression of host innate immune response"/>
    <property type="evidence" value="ECO:0007669"/>
    <property type="project" value="UniProtKB-KW"/>
</dbReference>
<sequence>MLGSADLAMSSGDAYPTNLFRLCNQYDVDLQDLNLTCIFCRNQLTEVEVVAFAYKELKVVWRKRFPFAACACCLEIAGKLRQLRYWQFSGFANTVELDTGTPVTEQLIRCYVCHKPLCSVEKERIITEGRRFHKIAGHWRGACLQCWKPCEANNVP</sequence>
<evidence type="ECO:0000256" key="6">
    <source>
        <dbReference type="ARBA" id="ARBA00022723"/>
    </source>
</evidence>
<organism evidence="18 19">
    <name type="scientific">human papillomavirus 71</name>
    <dbReference type="NCBI Taxonomy" id="120686"/>
    <lineage>
        <taxon>Viruses</taxon>
        <taxon>Monodnaviria</taxon>
        <taxon>Shotokuvirae</taxon>
        <taxon>Cossaviricota</taxon>
        <taxon>Papovaviricetes</taxon>
        <taxon>Zurhausenvirales</taxon>
        <taxon>Papillomaviridae</taxon>
        <taxon>Firstpapillomavirinae</taxon>
        <taxon>Alphapapillomavirus</taxon>
        <taxon>Alphapapillomavirus 14</taxon>
    </lineage>
</organism>
<keyword evidence="6 16" id="KW-0479">Metal-binding</keyword>
<dbReference type="SUPFAM" id="SSF161229">
    <property type="entry name" value="E6 C-terminal domain-like"/>
    <property type="match status" value="2"/>
</dbReference>
<dbReference type="InterPro" id="IPR001334">
    <property type="entry name" value="E6"/>
</dbReference>
<comment type="similarity">
    <text evidence="1 17">Belongs to the papillomaviridae E6 protein family.</text>
</comment>
<dbReference type="GO" id="GO:0006355">
    <property type="term" value="P:regulation of DNA-templated transcription"/>
    <property type="evidence" value="ECO:0007669"/>
    <property type="project" value="UniProtKB-UniRule"/>
</dbReference>
<keyword evidence="15 16" id="KW-1119">Modulation of host cell apoptosis by virus</keyword>
<comment type="caution">
    <text evidence="16">Lacks conserved residue(s) required for the propagation of feature annotation.</text>
</comment>
<feature type="zinc finger region" evidence="16">
    <location>
        <begin position="110"/>
        <end position="146"/>
    </location>
</feature>
<evidence type="ECO:0000256" key="14">
    <source>
        <dbReference type="ARBA" id="ARBA00023280"/>
    </source>
</evidence>
<comment type="miscellaneous">
    <text evidence="16">Belongs to the low risk human alphapapillomavirus family. The cancer-causing human papillomavirus E6 protein has a unique carboxy terminal PDZ domain containing substrate but low risk E6s do not possess this domain.</text>
</comment>
<dbReference type="EMBL" id="AY330623">
    <property type="protein sequence ID" value="AAQ95198.1"/>
    <property type="molecule type" value="Genomic_DNA"/>
</dbReference>
<dbReference type="Pfam" id="PF00518">
    <property type="entry name" value="E6"/>
    <property type="match status" value="1"/>
</dbReference>
<evidence type="ECO:0000256" key="16">
    <source>
        <dbReference type="HAMAP-Rule" id="MF_04006"/>
    </source>
</evidence>
<dbReference type="GO" id="GO:0052150">
    <property type="term" value="P:symbiont-mediated perturbation of host apoptosis"/>
    <property type="evidence" value="ECO:0007669"/>
    <property type="project" value="UniProtKB-KW"/>
</dbReference>
<keyword evidence="2 16" id="KW-0244">Early protein</keyword>
<keyword evidence="8 16" id="KW-0862">Zinc</keyword>
<keyword evidence="4 16" id="KW-0945">Host-virus interaction</keyword>
<keyword evidence="5 16" id="KW-1090">Inhibition of host innate immune response by virus</keyword>
<evidence type="ECO:0000313" key="18">
    <source>
        <dbReference type="EMBL" id="AAQ95198.1"/>
    </source>
</evidence>
<evidence type="ECO:0000256" key="12">
    <source>
        <dbReference type="ARBA" id="ARBA00023163"/>
    </source>
</evidence>
<evidence type="ECO:0000256" key="4">
    <source>
        <dbReference type="ARBA" id="ARBA00022581"/>
    </source>
</evidence>
<keyword evidence="9 16" id="KW-0805">Transcription regulation</keyword>
<dbReference type="GO" id="GO:0042025">
    <property type="term" value="C:host cell nucleus"/>
    <property type="evidence" value="ECO:0007669"/>
    <property type="project" value="UniProtKB-SubCell"/>
</dbReference>
<evidence type="ECO:0000256" key="11">
    <source>
        <dbReference type="ARBA" id="ARBA00023159"/>
    </source>
</evidence>
<keyword evidence="7 16" id="KW-0863">Zinc-finger</keyword>
<evidence type="ECO:0000256" key="5">
    <source>
        <dbReference type="ARBA" id="ARBA00022632"/>
    </source>
</evidence>
<keyword evidence="14 16" id="KW-0899">Viral immunoevasion</keyword>
<dbReference type="GO" id="GO:0039648">
    <property type="term" value="P:symbiont-mediated perturbation of host ubiquitin-like protein modification"/>
    <property type="evidence" value="ECO:0007669"/>
    <property type="project" value="UniProtKB-UniRule"/>
</dbReference>
<evidence type="ECO:0000256" key="1">
    <source>
        <dbReference type="ARBA" id="ARBA00006346"/>
    </source>
</evidence>
<dbReference type="GO" id="GO:0030430">
    <property type="term" value="C:host cell cytoplasm"/>
    <property type="evidence" value="ECO:0007669"/>
    <property type="project" value="UniProtKB-SubCell"/>
</dbReference>
<reference evidence="18 19" key="1">
    <citation type="submission" date="2003-06" db="EMBL/GenBank/DDBJ databases">
        <title>Correction of HPV71 sequences.</title>
        <authorList>
            <person name="Fu L."/>
            <person name="Burk R.D."/>
        </authorList>
    </citation>
    <scope>NUCLEOTIDE SEQUENCE [LARGE SCALE GENOMIC DNA]</scope>
    <source>
        <strain evidence="18">Qv23143</strain>
    </source>
</reference>
<dbReference type="HAMAP" id="MF_04006">
    <property type="entry name" value="HPV_E6"/>
    <property type="match status" value="1"/>
</dbReference>
<dbReference type="InterPro" id="IPR038575">
    <property type="entry name" value="E6_sf"/>
</dbReference>
<feature type="zinc finger region" evidence="16">
    <location>
        <begin position="37"/>
        <end position="73"/>
    </location>
</feature>
<comment type="subunit">
    <text evidence="16">Forms homodimers. Interacts with ubiquitin-protein ligase UBE3A/E6-AP; this interaction stimulates UBE3A ubiquitin activity. Interacts with host TP53 and EP300; this interaction inhibits TP53 activity.</text>
</comment>
<dbReference type="GO" id="GO:0039502">
    <property type="term" value="P:symbiont-mediated suppression of host type I interferon-mediated signaling pathway"/>
    <property type="evidence" value="ECO:0007669"/>
    <property type="project" value="UniProtKB-UniRule"/>
</dbReference>
<evidence type="ECO:0000256" key="7">
    <source>
        <dbReference type="ARBA" id="ARBA00022771"/>
    </source>
</evidence>
<comment type="function">
    <text evidence="16">Plays a major role in the induction and maintenance of cellular transformation. E6 associates with host UBE3A/E6-AP ubiquitin-protein ligase and modulates its activity. Sequesters tumor suppressor TP53 in the host cytoplasm and modulates its activity by interacting with host EP300 that results in the reduction of TP53 acetylation and activation. In turn, apoptosis induced by DNA damage is inhibited. E6 protects also host keratinocytes from apoptosis by mediating the degradation of host BAK1. May also inhibit host immune response.</text>
</comment>
<dbReference type="GO" id="GO:0008270">
    <property type="term" value="F:zinc ion binding"/>
    <property type="evidence" value="ECO:0007669"/>
    <property type="project" value="UniProtKB-KW"/>
</dbReference>
<keyword evidence="12 16" id="KW-0804">Transcription</keyword>
<keyword evidence="10 16" id="KW-0238">DNA-binding</keyword>
<proteinExistence type="inferred from homology"/>
<name>Q6EGP5_9PAPI</name>
<evidence type="ECO:0000256" key="9">
    <source>
        <dbReference type="ARBA" id="ARBA00023015"/>
    </source>
</evidence>
<evidence type="ECO:0000256" key="15">
    <source>
        <dbReference type="ARBA" id="ARBA00023323"/>
    </source>
</evidence>
<accession>Q6EGP5</accession>
<keyword evidence="11 16" id="KW-0010">Activator</keyword>
<evidence type="ECO:0000256" key="3">
    <source>
        <dbReference type="ARBA" id="ARBA00022562"/>
    </source>
</evidence>